<reference evidence="3 4" key="1">
    <citation type="submission" date="2024-08" db="EMBL/GenBank/DDBJ databases">
        <title>Insights into the chromosomal genome structure of Flemingia macrophylla.</title>
        <authorList>
            <person name="Ding Y."/>
            <person name="Zhao Y."/>
            <person name="Bi W."/>
            <person name="Wu M."/>
            <person name="Zhao G."/>
            <person name="Gong Y."/>
            <person name="Li W."/>
            <person name="Zhang P."/>
        </authorList>
    </citation>
    <scope>NUCLEOTIDE SEQUENCE [LARGE SCALE GENOMIC DNA]</scope>
    <source>
        <strain evidence="3">DYQJB</strain>
        <tissue evidence="3">Leaf</tissue>
    </source>
</reference>
<evidence type="ECO:0000313" key="3">
    <source>
        <dbReference type="EMBL" id="KAL2330349.1"/>
    </source>
</evidence>
<dbReference type="AlphaFoldDB" id="A0ABD1M3H7"/>
<gene>
    <name evidence="3" type="ORF">Fmac_017930</name>
</gene>
<dbReference type="Gene3D" id="3.80.10.10">
    <property type="entry name" value="Ribonuclease Inhibitor"/>
    <property type="match status" value="1"/>
</dbReference>
<dbReference type="EMBL" id="JBGMDY010000006">
    <property type="protein sequence ID" value="KAL2330349.1"/>
    <property type="molecule type" value="Genomic_DNA"/>
</dbReference>
<evidence type="ECO:0000259" key="2">
    <source>
        <dbReference type="Pfam" id="PF23598"/>
    </source>
</evidence>
<accession>A0ABD1M3H7</accession>
<sequence length="578" mass="67506">MSIRTNPMKAIVVLLKRLSRTRSIFQERGRDESFDGKLEKLSKELENMSELFLKVKRNEDELLDTLTEVYGHLGRLDRKRLDEEMDDICQKIRHSAHKLLPMEEHQIQQSSHSSSTQYNNIPPFSLPPLNFNQLNENYRLRYFSIYLLLFPENAIIKRRHFIYFWASHPLISGLEKGEKLFDELLKLNVFVPYGNGKCPIVNKFKIHPEFRRHFIEEIGSDIFDEVPGGRYISLLKFSYNLQLGIVGAYLLTQKKVVVRDQSHPRGEDFIINIGANYLNIQSRWLTRIKFLRVLQLGRWQDLPSHHIEVDNENFLEELKNHKSLMYLGLRGISRIFKLPSSIALLENLQILDLKACHNLETLPDDISLMKSLKYLILSQCYLLDAMPKGIEKLAELEVLKGFVISNSTPCKISDLSYLKRLRRLSIHIKVDAVIKDMEFGSLKNFPALVHLKISWGASDKRHRDIPITTLPSTLKKLHLECFFGQKIPEWLKPSKLPSEVKELKLTGGKLQSMNHDGDMDKWAIEILHLKYLKDLEIDIQILLELFPFLRYVEMKKVSKHRYSEWSSVEEKGKSKFVS</sequence>
<dbReference type="InterPro" id="IPR055414">
    <property type="entry name" value="LRR_R13L4/SHOC2-like"/>
</dbReference>
<name>A0ABD1M3H7_9FABA</name>
<dbReference type="Proteomes" id="UP001603857">
    <property type="component" value="Unassembled WGS sequence"/>
</dbReference>
<proteinExistence type="predicted"/>
<dbReference type="PANTHER" id="PTHR47186:SF45">
    <property type="entry name" value="DISEASE RESISTANCE RPP13-LIKE PROTEIN 1"/>
    <property type="match status" value="1"/>
</dbReference>
<feature type="domain" description="Disease resistance R13L4/SHOC-2-like LRR" evidence="2">
    <location>
        <begin position="285"/>
        <end position="505"/>
    </location>
</feature>
<organism evidence="3 4">
    <name type="scientific">Flemingia macrophylla</name>
    <dbReference type="NCBI Taxonomy" id="520843"/>
    <lineage>
        <taxon>Eukaryota</taxon>
        <taxon>Viridiplantae</taxon>
        <taxon>Streptophyta</taxon>
        <taxon>Embryophyta</taxon>
        <taxon>Tracheophyta</taxon>
        <taxon>Spermatophyta</taxon>
        <taxon>Magnoliopsida</taxon>
        <taxon>eudicotyledons</taxon>
        <taxon>Gunneridae</taxon>
        <taxon>Pentapetalae</taxon>
        <taxon>rosids</taxon>
        <taxon>fabids</taxon>
        <taxon>Fabales</taxon>
        <taxon>Fabaceae</taxon>
        <taxon>Papilionoideae</taxon>
        <taxon>50 kb inversion clade</taxon>
        <taxon>NPAAA clade</taxon>
        <taxon>indigoferoid/millettioid clade</taxon>
        <taxon>Phaseoleae</taxon>
        <taxon>Flemingia</taxon>
    </lineage>
</organism>
<dbReference type="Pfam" id="PF23598">
    <property type="entry name" value="LRR_14"/>
    <property type="match status" value="1"/>
</dbReference>
<keyword evidence="4" id="KW-1185">Reference proteome</keyword>
<evidence type="ECO:0000256" key="1">
    <source>
        <dbReference type="ARBA" id="ARBA00022737"/>
    </source>
</evidence>
<comment type="caution">
    <text evidence="3">The sequence shown here is derived from an EMBL/GenBank/DDBJ whole genome shotgun (WGS) entry which is preliminary data.</text>
</comment>
<dbReference type="SUPFAM" id="SSF52047">
    <property type="entry name" value="RNI-like"/>
    <property type="match status" value="1"/>
</dbReference>
<protein>
    <recommendedName>
        <fullName evidence="2">Disease resistance R13L4/SHOC-2-like LRR domain-containing protein</fullName>
    </recommendedName>
</protein>
<keyword evidence="1" id="KW-0677">Repeat</keyword>
<dbReference type="InterPro" id="IPR032675">
    <property type="entry name" value="LRR_dom_sf"/>
</dbReference>
<evidence type="ECO:0000313" key="4">
    <source>
        <dbReference type="Proteomes" id="UP001603857"/>
    </source>
</evidence>
<dbReference type="PANTHER" id="PTHR47186">
    <property type="entry name" value="LEUCINE-RICH REPEAT-CONTAINING PROTEIN 57"/>
    <property type="match status" value="1"/>
</dbReference>